<dbReference type="InterPro" id="IPR018392">
    <property type="entry name" value="LysM"/>
</dbReference>
<feature type="domain" description="Protein kinase" evidence="14">
    <location>
        <begin position="328"/>
        <end position="606"/>
    </location>
</feature>
<evidence type="ECO:0000256" key="5">
    <source>
        <dbReference type="ARBA" id="ARBA00022729"/>
    </source>
</evidence>
<dbReference type="GO" id="GO:0045087">
    <property type="term" value="P:innate immune response"/>
    <property type="evidence" value="ECO:0007669"/>
    <property type="project" value="InterPro"/>
</dbReference>
<dbReference type="CDD" id="cd00118">
    <property type="entry name" value="LysM"/>
    <property type="match status" value="1"/>
</dbReference>
<keyword evidence="8 12" id="KW-0067">ATP-binding</keyword>
<dbReference type="SMART" id="SM00257">
    <property type="entry name" value="LysM"/>
    <property type="match status" value="1"/>
</dbReference>
<protein>
    <submittedName>
        <fullName evidence="17">LOW QUALITY PROTEIN: lysM domain receptor-like kinase 3</fullName>
    </submittedName>
</protein>
<dbReference type="SMART" id="SM00220">
    <property type="entry name" value="S_TKc"/>
    <property type="match status" value="1"/>
</dbReference>
<evidence type="ECO:0000256" key="4">
    <source>
        <dbReference type="ARBA" id="ARBA00022692"/>
    </source>
</evidence>
<dbReference type="RefSeq" id="XP_039122839.1">
    <property type="nucleotide sequence ID" value="XM_039266905.1"/>
</dbReference>
<sequence length="630" mass="70983">MHSLESKKYSKFMAELVQVSLRIHLFFFFFFFFLNLSITTFCHSEVFIRSTLIYPLTCTPPTSCNSYLYHVSHGLSMQTLASLYSANISLIKPINNNGNTDYLISVPCTCETIDNGTTVGFFHDTLYMVKAGDFADNITSFLFSGQAYNVSKKLFAGVSIIVHLPCGCYSSSASYHSLVTYTVQQGDTLSAIAELLSSDVSSIRMMNPRLTADPEYLYPGWVLFVPMGLQQSNKQEQGEKNKIGIGLEISMPIVILLVGGLIFLIYWRHKSKKADKDPTQLKDKSISKISVLENKFMHKESNKELLPYESERPLIFSLEEIEEATANFDETRKIGSGGYGSVYFGMLGKQEVAVKKMKSSKSKEFFAELKVLCKVHHINVVELIGYASGDDHLYLVYEFVKNGSLSEHLHDPLLNGHQPLSWNARAQIALDAARGIEYIHDHTKARYVHRDIKTSNILLDDGLRAKIFGLAKLVERTEDEDCYATRLVGTPGYLPPESVCELQMNTKTDVFAFGVVLAELLTGYRALIRDSKEANKMRSLISIMKSIFQNEDPEAALEAIIDVNLKRRYPIEDVYKMTEISIWCLQDDATFRPEMREIIVKLSQILMSSIEWEASLGGNSEVFSGLFSGR</sequence>
<evidence type="ECO:0000256" key="1">
    <source>
        <dbReference type="ARBA" id="ARBA00004162"/>
    </source>
</evidence>
<dbReference type="PANTHER" id="PTHR46204">
    <property type="entry name" value="CHITIN ELICITOR RECEPTOR KINASE 1-RELATED"/>
    <property type="match status" value="1"/>
</dbReference>
<dbReference type="FunFam" id="3.30.200.20:FF:000526">
    <property type="entry name" value="Kinase family protein"/>
    <property type="match status" value="1"/>
</dbReference>
<gene>
    <name evidence="17" type="primary">LOC120259319</name>
</gene>
<dbReference type="GeneID" id="120259319"/>
<proteinExistence type="predicted"/>
<evidence type="ECO:0000256" key="8">
    <source>
        <dbReference type="ARBA" id="ARBA00022840"/>
    </source>
</evidence>
<dbReference type="PROSITE" id="PS50011">
    <property type="entry name" value="PROTEIN_KINASE_DOM"/>
    <property type="match status" value="1"/>
</dbReference>
<dbReference type="GO" id="GO:0005524">
    <property type="term" value="F:ATP binding"/>
    <property type="evidence" value="ECO:0007669"/>
    <property type="project" value="UniProtKB-UniRule"/>
</dbReference>
<evidence type="ECO:0000256" key="13">
    <source>
        <dbReference type="SAM" id="Phobius"/>
    </source>
</evidence>
<keyword evidence="5" id="KW-0732">Signal</keyword>
<evidence type="ECO:0000256" key="11">
    <source>
        <dbReference type="ARBA" id="ARBA00023157"/>
    </source>
</evidence>
<evidence type="ECO:0000259" key="14">
    <source>
        <dbReference type="PROSITE" id="PS50011"/>
    </source>
</evidence>
<dbReference type="InterPro" id="IPR044812">
    <property type="entry name" value="CERK1/LYK3-like"/>
</dbReference>
<dbReference type="Gene3D" id="3.10.350.10">
    <property type="entry name" value="LysM domain"/>
    <property type="match status" value="1"/>
</dbReference>
<reference evidence="17" key="1">
    <citation type="submission" date="2025-08" db="UniProtKB">
        <authorList>
            <consortium name="RefSeq"/>
        </authorList>
    </citation>
    <scope>IDENTIFICATION</scope>
</reference>
<keyword evidence="4 13" id="KW-0812">Transmembrane</keyword>
<accession>A0AB40B6J8</accession>
<keyword evidence="16" id="KW-1185">Reference proteome</keyword>
<evidence type="ECO:0000313" key="17">
    <source>
        <dbReference type="RefSeq" id="XP_039122839.1"/>
    </source>
</evidence>
<evidence type="ECO:0000256" key="9">
    <source>
        <dbReference type="ARBA" id="ARBA00022989"/>
    </source>
</evidence>
<evidence type="ECO:0000256" key="7">
    <source>
        <dbReference type="ARBA" id="ARBA00022777"/>
    </source>
</evidence>
<dbReference type="Proteomes" id="UP001515500">
    <property type="component" value="Chromosome 4"/>
</dbReference>
<dbReference type="PROSITE" id="PS00107">
    <property type="entry name" value="PROTEIN_KINASE_ATP"/>
    <property type="match status" value="1"/>
</dbReference>
<dbReference type="InterPro" id="IPR017441">
    <property type="entry name" value="Protein_kinase_ATP_BS"/>
</dbReference>
<evidence type="ECO:0000256" key="10">
    <source>
        <dbReference type="ARBA" id="ARBA00023136"/>
    </source>
</evidence>
<feature type="domain" description="LysM" evidence="15">
    <location>
        <begin position="179"/>
        <end position="225"/>
    </location>
</feature>
<evidence type="ECO:0000313" key="16">
    <source>
        <dbReference type="Proteomes" id="UP001515500"/>
    </source>
</evidence>
<keyword evidence="9 13" id="KW-1133">Transmembrane helix</keyword>
<evidence type="ECO:0000259" key="15">
    <source>
        <dbReference type="PROSITE" id="PS51782"/>
    </source>
</evidence>
<keyword evidence="7" id="KW-0418">Kinase</keyword>
<dbReference type="GO" id="GO:0005886">
    <property type="term" value="C:plasma membrane"/>
    <property type="evidence" value="ECO:0007669"/>
    <property type="project" value="UniProtKB-SubCell"/>
</dbReference>
<dbReference type="FunFam" id="1.10.510.10:FF:000468">
    <property type="entry name" value="PTI1-like tyrosine-protein kinase 3"/>
    <property type="match status" value="1"/>
</dbReference>
<feature type="binding site" evidence="12">
    <location>
        <position position="356"/>
    </location>
    <ligand>
        <name>ATP</name>
        <dbReference type="ChEBI" id="CHEBI:30616"/>
    </ligand>
</feature>
<keyword evidence="6 12" id="KW-0547">Nucleotide-binding</keyword>
<evidence type="ECO:0000256" key="2">
    <source>
        <dbReference type="ARBA" id="ARBA00022475"/>
    </source>
</evidence>
<dbReference type="GO" id="GO:0019199">
    <property type="term" value="F:transmembrane receptor protein kinase activity"/>
    <property type="evidence" value="ECO:0007669"/>
    <property type="project" value="InterPro"/>
</dbReference>
<keyword evidence="2" id="KW-1003">Cell membrane</keyword>
<dbReference type="Pfam" id="PF00069">
    <property type="entry name" value="Pkinase"/>
    <property type="match status" value="1"/>
</dbReference>
<keyword evidence="11" id="KW-1015">Disulfide bond</keyword>
<evidence type="ECO:0000256" key="3">
    <source>
        <dbReference type="ARBA" id="ARBA00022679"/>
    </source>
</evidence>
<dbReference type="InterPro" id="IPR008271">
    <property type="entry name" value="Ser/Thr_kinase_AS"/>
</dbReference>
<dbReference type="InterPro" id="IPR036779">
    <property type="entry name" value="LysM_dom_sf"/>
</dbReference>
<feature type="transmembrane region" description="Helical" evidence="13">
    <location>
        <begin position="249"/>
        <end position="267"/>
    </location>
</feature>
<name>A0AB40B6J8_DIOCR</name>
<evidence type="ECO:0000256" key="6">
    <source>
        <dbReference type="ARBA" id="ARBA00022741"/>
    </source>
</evidence>
<dbReference type="Pfam" id="PF01476">
    <property type="entry name" value="LysM"/>
    <property type="match status" value="1"/>
</dbReference>
<keyword evidence="3" id="KW-0808">Transferase</keyword>
<dbReference type="PANTHER" id="PTHR46204:SF8">
    <property type="entry name" value="PROTEIN KINASE DOMAIN-CONTAINING PROTEIN"/>
    <property type="match status" value="1"/>
</dbReference>
<comment type="subcellular location">
    <subcellularLocation>
        <location evidence="1">Cell membrane</location>
        <topology evidence="1">Single-pass membrane protein</topology>
    </subcellularLocation>
</comment>
<organism evidence="16 17">
    <name type="scientific">Dioscorea cayennensis subsp. rotundata</name>
    <name type="common">White Guinea yam</name>
    <name type="synonym">Dioscorea rotundata</name>
    <dbReference type="NCBI Taxonomy" id="55577"/>
    <lineage>
        <taxon>Eukaryota</taxon>
        <taxon>Viridiplantae</taxon>
        <taxon>Streptophyta</taxon>
        <taxon>Embryophyta</taxon>
        <taxon>Tracheophyta</taxon>
        <taxon>Spermatophyta</taxon>
        <taxon>Magnoliopsida</taxon>
        <taxon>Liliopsida</taxon>
        <taxon>Dioscoreales</taxon>
        <taxon>Dioscoreaceae</taxon>
        <taxon>Dioscorea</taxon>
    </lineage>
</organism>
<dbReference type="PROSITE" id="PS51782">
    <property type="entry name" value="LYSM"/>
    <property type="match status" value="1"/>
</dbReference>
<feature type="transmembrane region" description="Helical" evidence="13">
    <location>
        <begin position="21"/>
        <end position="41"/>
    </location>
</feature>
<dbReference type="SUPFAM" id="SSF54106">
    <property type="entry name" value="LysM domain"/>
    <property type="match status" value="1"/>
</dbReference>
<dbReference type="SUPFAM" id="SSF56112">
    <property type="entry name" value="Protein kinase-like (PK-like)"/>
    <property type="match status" value="1"/>
</dbReference>
<dbReference type="Gene3D" id="3.30.200.20">
    <property type="entry name" value="Phosphorylase Kinase, domain 1"/>
    <property type="match status" value="1"/>
</dbReference>
<dbReference type="InterPro" id="IPR000719">
    <property type="entry name" value="Prot_kinase_dom"/>
</dbReference>
<keyword evidence="10 13" id="KW-0472">Membrane</keyword>
<dbReference type="AlphaFoldDB" id="A0AB40B6J8"/>
<evidence type="ECO:0000256" key="12">
    <source>
        <dbReference type="PROSITE-ProRule" id="PRU10141"/>
    </source>
</evidence>
<dbReference type="InterPro" id="IPR011009">
    <property type="entry name" value="Kinase-like_dom_sf"/>
</dbReference>
<dbReference type="PROSITE" id="PS00108">
    <property type="entry name" value="PROTEIN_KINASE_ST"/>
    <property type="match status" value="1"/>
</dbReference>
<dbReference type="Gene3D" id="1.10.510.10">
    <property type="entry name" value="Transferase(Phosphotransferase) domain 1"/>
    <property type="match status" value="1"/>
</dbReference>